<protein>
    <submittedName>
        <fullName evidence="1">Uncharacterized protein</fullName>
    </submittedName>
</protein>
<evidence type="ECO:0000313" key="2">
    <source>
        <dbReference type="Proteomes" id="UP000009886"/>
    </source>
</evidence>
<sequence>MKSESLGIHQLLPLNPCSYDHQNPPREFDLTVEREELEEIAKWVWEAQFGQFLI</sequence>
<dbReference type="AlphaFoldDB" id="K9FZ29"/>
<proteinExistence type="predicted"/>
<name>K9FZ29_PEND1</name>
<evidence type="ECO:0000313" key="1">
    <source>
        <dbReference type="EMBL" id="EKV07898.1"/>
    </source>
</evidence>
<comment type="caution">
    <text evidence="1">The sequence shown here is derived from an EMBL/GenBank/DDBJ whole genome shotgun (WGS) entry which is preliminary data.</text>
</comment>
<dbReference type="OrthoDB" id="4306236at2759"/>
<organism evidence="1 2">
    <name type="scientific">Penicillium digitatum (strain Pd1 / CECT 20795)</name>
    <name type="common">Green mold</name>
    <dbReference type="NCBI Taxonomy" id="1170230"/>
    <lineage>
        <taxon>Eukaryota</taxon>
        <taxon>Fungi</taxon>
        <taxon>Dikarya</taxon>
        <taxon>Ascomycota</taxon>
        <taxon>Pezizomycotina</taxon>
        <taxon>Eurotiomycetes</taxon>
        <taxon>Eurotiomycetidae</taxon>
        <taxon>Eurotiales</taxon>
        <taxon>Aspergillaceae</taxon>
        <taxon>Penicillium</taxon>
    </lineage>
</organism>
<dbReference type="Proteomes" id="UP000009886">
    <property type="component" value="Unassembled WGS sequence"/>
</dbReference>
<dbReference type="VEuPathDB" id="FungiDB:PDIP_70740"/>
<dbReference type="EMBL" id="AKCU01000449">
    <property type="protein sequence ID" value="EKV07898.1"/>
    <property type="molecule type" value="Genomic_DNA"/>
</dbReference>
<dbReference type="KEGG" id="pdp:PDIP_70740"/>
<gene>
    <name evidence="1" type="ORF">PDIP_70740</name>
</gene>
<reference evidence="2" key="1">
    <citation type="journal article" date="2012" name="BMC Genomics">
        <title>Genome sequence of the necrotrophic fungus Penicillium digitatum, the main postharvest pathogen of citrus.</title>
        <authorList>
            <person name="Marcet-Houben M."/>
            <person name="Ballester A.-R."/>
            <person name="de la Fuente B."/>
            <person name="Harries E."/>
            <person name="Marcos J.F."/>
            <person name="Gonzalez-Candelas L."/>
            <person name="Gabaldon T."/>
        </authorList>
    </citation>
    <scope>NUCLEOTIDE SEQUENCE [LARGE SCALE GENOMIC DNA]</scope>
    <source>
        <strain evidence="2">Pd1 / CECT 20795</strain>
    </source>
</reference>
<accession>K9FZ29</accession>
<dbReference type="HOGENOM" id="CLU_3051054_0_0_1"/>